<keyword evidence="1 3" id="KW-0853">WD repeat</keyword>
<dbReference type="InterPro" id="IPR015943">
    <property type="entry name" value="WD40/YVTN_repeat-like_dom_sf"/>
</dbReference>
<feature type="repeat" description="WD" evidence="3">
    <location>
        <begin position="345"/>
        <end position="376"/>
    </location>
</feature>
<comment type="caution">
    <text evidence="4">The sequence shown here is derived from an EMBL/GenBank/DDBJ whole genome shotgun (WGS) entry which is preliminary data.</text>
</comment>
<dbReference type="Pfam" id="PF23761">
    <property type="entry name" value="Beta-prop_DCAF4"/>
    <property type="match status" value="1"/>
</dbReference>
<organism evidence="4 5">
    <name type="scientific">Argiope bruennichi</name>
    <name type="common">Wasp spider</name>
    <name type="synonym">Aranea bruennichi</name>
    <dbReference type="NCBI Taxonomy" id="94029"/>
    <lineage>
        <taxon>Eukaryota</taxon>
        <taxon>Metazoa</taxon>
        <taxon>Ecdysozoa</taxon>
        <taxon>Arthropoda</taxon>
        <taxon>Chelicerata</taxon>
        <taxon>Arachnida</taxon>
        <taxon>Araneae</taxon>
        <taxon>Araneomorphae</taxon>
        <taxon>Entelegynae</taxon>
        <taxon>Araneoidea</taxon>
        <taxon>Araneidae</taxon>
        <taxon>Argiope</taxon>
    </lineage>
</organism>
<proteinExistence type="predicted"/>
<dbReference type="Gene3D" id="2.130.10.10">
    <property type="entry name" value="YVTN repeat-like/Quinoprotein amine dehydrogenase"/>
    <property type="match status" value="1"/>
</dbReference>
<dbReference type="PROSITE" id="PS50082">
    <property type="entry name" value="WD_REPEATS_2"/>
    <property type="match status" value="1"/>
</dbReference>
<dbReference type="InterPro" id="IPR001680">
    <property type="entry name" value="WD40_rpt"/>
</dbReference>
<dbReference type="Proteomes" id="UP000807504">
    <property type="component" value="Unassembled WGS sequence"/>
</dbReference>
<dbReference type="PANTHER" id="PTHR44472:SF1">
    <property type="entry name" value="DDB1 AND CUL4 ASSOCIATED FACTOR 4"/>
    <property type="match status" value="1"/>
</dbReference>
<protein>
    <submittedName>
        <fullName evidence="4">DDB1- and CUL4-associated factor 4-like</fullName>
    </submittedName>
</protein>
<gene>
    <name evidence="4" type="ORF">HNY73_011192</name>
</gene>
<dbReference type="AlphaFoldDB" id="A0A8T0F8C2"/>
<reference evidence="4" key="1">
    <citation type="journal article" date="2020" name="bioRxiv">
        <title>Chromosome-level reference genome of the European wasp spider Argiope bruennichi: a resource for studies on range expansion and evolutionary adaptation.</title>
        <authorList>
            <person name="Sheffer M.M."/>
            <person name="Hoppe A."/>
            <person name="Krehenwinkel H."/>
            <person name="Uhl G."/>
            <person name="Kuss A.W."/>
            <person name="Jensen L."/>
            <person name="Jensen C."/>
            <person name="Gillespie R.G."/>
            <person name="Hoff K.J."/>
            <person name="Prost S."/>
        </authorList>
    </citation>
    <scope>NUCLEOTIDE SEQUENCE</scope>
</reference>
<dbReference type="SUPFAM" id="SSF50978">
    <property type="entry name" value="WD40 repeat-like"/>
    <property type="match status" value="1"/>
</dbReference>
<dbReference type="InterPro" id="IPR052254">
    <property type="entry name" value="CUL4-DDB1_E3_ligase_receptor"/>
</dbReference>
<dbReference type="InterPro" id="IPR036322">
    <property type="entry name" value="WD40_repeat_dom_sf"/>
</dbReference>
<reference evidence="4" key="2">
    <citation type="submission" date="2020-06" db="EMBL/GenBank/DDBJ databases">
        <authorList>
            <person name="Sheffer M."/>
        </authorList>
    </citation>
    <scope>NUCLEOTIDE SEQUENCE</scope>
</reference>
<keyword evidence="5" id="KW-1185">Reference proteome</keyword>
<evidence type="ECO:0000256" key="1">
    <source>
        <dbReference type="ARBA" id="ARBA00022574"/>
    </source>
</evidence>
<dbReference type="EMBL" id="JABXBU010000030">
    <property type="protein sequence ID" value="KAF8785679.1"/>
    <property type="molecule type" value="Genomic_DNA"/>
</dbReference>
<evidence type="ECO:0000313" key="5">
    <source>
        <dbReference type="Proteomes" id="UP000807504"/>
    </source>
</evidence>
<dbReference type="GO" id="GO:0080008">
    <property type="term" value="C:Cul4-RING E3 ubiquitin ligase complex"/>
    <property type="evidence" value="ECO:0007669"/>
    <property type="project" value="TreeGrafter"/>
</dbReference>
<dbReference type="PANTHER" id="PTHR44472">
    <property type="entry name" value="DDB1- AND CUL4-ASSOCIATED FACTOR 4-RELATED"/>
    <property type="match status" value="1"/>
</dbReference>
<keyword evidence="2" id="KW-0677">Repeat</keyword>
<evidence type="ECO:0000256" key="3">
    <source>
        <dbReference type="PROSITE-ProRule" id="PRU00221"/>
    </source>
</evidence>
<sequence>MKRTHGDYEIPGFYVEPQTGRYFQVPINGSPLPSLFNGARVEPASADFNIRRRKIIYEPKRPRFNSIVNCINSNQMGSIDTLTYQQGVSALRMENWHLGSQYVYPFGNSDIEIRLLKGGMKYLYGHWSSSSNATFFYAFDDFRSLEAPACVSHHYQIAYISPQIVVADMCEAYSHRLSILYVGNDFNSGLGTARLTWRRELSENVTEGSRHFYVNSAVWCCCSNRFTGLFALGIENGIYIHNYDTHLYTKPFKGQVLGIHYKKTGDIIYAGVNHGKLITVDTRVRNPVCKTKLNDYALTELSLLEDENYMICGGLGNFLAQVDLRMQRKTVTYLGELRNTLKNPISFNETHNILCSTGSDSVTRLWSLRGGRPLKTFPPPFPGHESRAWLTGGASSKLGLYVVSKHMTYLHEC</sequence>
<evidence type="ECO:0000256" key="2">
    <source>
        <dbReference type="ARBA" id="ARBA00022737"/>
    </source>
</evidence>
<evidence type="ECO:0000313" key="4">
    <source>
        <dbReference type="EMBL" id="KAF8785679.1"/>
    </source>
</evidence>
<accession>A0A8T0F8C2</accession>
<name>A0A8T0F8C2_ARGBR</name>